<dbReference type="PROSITE" id="PS00061">
    <property type="entry name" value="ADH_SHORT"/>
    <property type="match status" value="1"/>
</dbReference>
<reference evidence="2 3" key="1">
    <citation type="submission" date="2016-10" db="EMBL/GenBank/DDBJ databases">
        <authorList>
            <person name="de Groot N.N."/>
        </authorList>
    </citation>
    <scope>NUCLEOTIDE SEQUENCE [LARGE SCALE GENOMIC DNA]</scope>
    <source>
        <strain evidence="2 3">CPCC 100156</strain>
    </source>
</reference>
<evidence type="ECO:0000313" key="2">
    <source>
        <dbReference type="EMBL" id="SDD88131.1"/>
    </source>
</evidence>
<dbReference type="PRINTS" id="PR00081">
    <property type="entry name" value="GDHRDH"/>
</dbReference>
<proteinExistence type="inferred from homology"/>
<dbReference type="SUPFAM" id="SSF51735">
    <property type="entry name" value="NAD(P)-binding Rossmann-fold domains"/>
    <property type="match status" value="1"/>
</dbReference>
<gene>
    <name evidence="2" type="ORF">SAMN04487779_101411</name>
</gene>
<dbReference type="InterPro" id="IPR036291">
    <property type="entry name" value="NAD(P)-bd_dom_sf"/>
</dbReference>
<dbReference type="Gene3D" id="3.40.50.720">
    <property type="entry name" value="NAD(P)-binding Rossmann-like Domain"/>
    <property type="match status" value="1"/>
</dbReference>
<accession>A0A1G6YCX8</accession>
<comment type="similarity">
    <text evidence="1">Belongs to the short-chain dehydrogenases/reductases (SDR) family.</text>
</comment>
<dbReference type="Proteomes" id="UP000198925">
    <property type="component" value="Unassembled WGS sequence"/>
</dbReference>
<dbReference type="AlphaFoldDB" id="A0A1G6YCX8"/>
<dbReference type="InterPro" id="IPR002347">
    <property type="entry name" value="SDR_fam"/>
</dbReference>
<dbReference type="EMBL" id="FMZX01000014">
    <property type="protein sequence ID" value="SDD88131.1"/>
    <property type="molecule type" value="Genomic_DNA"/>
</dbReference>
<organism evidence="2 3">
    <name type="scientific">Belnapia rosea</name>
    <dbReference type="NCBI Taxonomy" id="938405"/>
    <lineage>
        <taxon>Bacteria</taxon>
        <taxon>Pseudomonadati</taxon>
        <taxon>Pseudomonadota</taxon>
        <taxon>Alphaproteobacteria</taxon>
        <taxon>Acetobacterales</taxon>
        <taxon>Roseomonadaceae</taxon>
        <taxon>Belnapia</taxon>
    </lineage>
</organism>
<dbReference type="RefSeq" id="WP_090664325.1">
    <property type="nucleotide sequence ID" value="NZ_FMZX01000014.1"/>
</dbReference>
<sequence>MRLKDRVALVTGGASGIGRAIAARFVAEGAIVVIADVTTVVREGGQPTHEWLGIEHVQTDVSVEAECEAAVARVVARHGRLDVLVNDAAITLGKPLLDCSREEWDRVLAVNLTGCFLMSRAAVRAMLAQAPRGEVRGRIVNISSQHGMVASPGDIAYGTSKAGVAYLTRQVAVDYAAQGIVCNAVAPGKILTGKTGRAIDPAMIAYSEARTPWPRLGRPEDVAGAALFLASDDAMYVTGENLMVDGGWMAY</sequence>
<dbReference type="NCBIfam" id="NF005559">
    <property type="entry name" value="PRK07231.1"/>
    <property type="match status" value="1"/>
</dbReference>
<dbReference type="FunFam" id="3.40.50.720:FF:000084">
    <property type="entry name" value="Short-chain dehydrogenase reductase"/>
    <property type="match status" value="1"/>
</dbReference>
<dbReference type="PANTHER" id="PTHR42760">
    <property type="entry name" value="SHORT-CHAIN DEHYDROGENASES/REDUCTASES FAMILY MEMBER"/>
    <property type="match status" value="1"/>
</dbReference>
<dbReference type="GO" id="GO:0016616">
    <property type="term" value="F:oxidoreductase activity, acting on the CH-OH group of donors, NAD or NADP as acceptor"/>
    <property type="evidence" value="ECO:0007669"/>
    <property type="project" value="TreeGrafter"/>
</dbReference>
<dbReference type="Pfam" id="PF13561">
    <property type="entry name" value="adh_short_C2"/>
    <property type="match status" value="1"/>
</dbReference>
<evidence type="ECO:0000313" key="3">
    <source>
        <dbReference type="Proteomes" id="UP000198925"/>
    </source>
</evidence>
<dbReference type="PANTHER" id="PTHR42760:SF124">
    <property type="entry name" value="SHORT-CHAIN DEHYDROGENASE_REDUCTASE"/>
    <property type="match status" value="1"/>
</dbReference>
<dbReference type="STRING" id="938405.SAMN02927895_03912"/>
<protein>
    <submittedName>
        <fullName evidence="2">NAD(P)-dependent dehydrogenase, short-chain alcohol dehydrogenase family</fullName>
    </submittedName>
</protein>
<evidence type="ECO:0000256" key="1">
    <source>
        <dbReference type="ARBA" id="ARBA00006484"/>
    </source>
</evidence>
<name>A0A1G6YCX8_9PROT</name>
<dbReference type="InterPro" id="IPR020904">
    <property type="entry name" value="Sc_DH/Rdtase_CS"/>
</dbReference>
<dbReference type="PRINTS" id="PR00080">
    <property type="entry name" value="SDRFAMILY"/>
</dbReference>
<keyword evidence="3" id="KW-1185">Reference proteome</keyword>